<keyword evidence="2" id="KW-0413">Isomerase</keyword>
<protein>
    <submittedName>
        <fullName evidence="2">Ketosteroid isomerase-like protein</fullName>
    </submittedName>
</protein>
<accession>A0A7W7CJ65</accession>
<dbReference type="GO" id="GO:0016853">
    <property type="term" value="F:isomerase activity"/>
    <property type="evidence" value="ECO:0007669"/>
    <property type="project" value="UniProtKB-KW"/>
</dbReference>
<name>A0A7W7CJ65_9PSEU</name>
<dbReference type="Pfam" id="PF12680">
    <property type="entry name" value="SnoaL_2"/>
    <property type="match status" value="1"/>
</dbReference>
<gene>
    <name evidence="2" type="ORF">HNR67_008313</name>
</gene>
<evidence type="ECO:0000313" key="2">
    <source>
        <dbReference type="EMBL" id="MBB4682195.1"/>
    </source>
</evidence>
<dbReference type="InterPro" id="IPR032710">
    <property type="entry name" value="NTF2-like_dom_sf"/>
</dbReference>
<dbReference type="EMBL" id="JACHMH010000001">
    <property type="protein sequence ID" value="MBB4682195.1"/>
    <property type="molecule type" value="Genomic_DNA"/>
</dbReference>
<evidence type="ECO:0000259" key="1">
    <source>
        <dbReference type="Pfam" id="PF12680"/>
    </source>
</evidence>
<dbReference type="InterPro" id="IPR037401">
    <property type="entry name" value="SnoaL-like"/>
</dbReference>
<dbReference type="Proteomes" id="UP000533598">
    <property type="component" value="Unassembled WGS sequence"/>
</dbReference>
<feature type="domain" description="SnoaL-like" evidence="1">
    <location>
        <begin position="9"/>
        <end position="123"/>
    </location>
</feature>
<dbReference type="SUPFAM" id="SSF54427">
    <property type="entry name" value="NTF2-like"/>
    <property type="match status" value="1"/>
</dbReference>
<dbReference type="Gene3D" id="3.10.450.50">
    <property type="match status" value="1"/>
</dbReference>
<comment type="caution">
    <text evidence="2">The sequence shown here is derived from an EMBL/GenBank/DDBJ whole genome shotgun (WGS) entry which is preliminary data.</text>
</comment>
<dbReference type="RefSeq" id="WP_185009302.1">
    <property type="nucleotide sequence ID" value="NZ_BAAAUI010000037.1"/>
</dbReference>
<reference evidence="2 3" key="1">
    <citation type="submission" date="2020-08" db="EMBL/GenBank/DDBJ databases">
        <title>Sequencing the genomes of 1000 actinobacteria strains.</title>
        <authorList>
            <person name="Klenk H.-P."/>
        </authorList>
    </citation>
    <scope>NUCLEOTIDE SEQUENCE [LARGE SCALE GENOMIC DNA]</scope>
    <source>
        <strain evidence="2 3">DSM 44230</strain>
    </source>
</reference>
<keyword evidence="3" id="KW-1185">Reference proteome</keyword>
<evidence type="ECO:0000313" key="3">
    <source>
        <dbReference type="Proteomes" id="UP000533598"/>
    </source>
</evidence>
<dbReference type="AlphaFoldDB" id="A0A7W7CJ65"/>
<sequence>MPTETRSVIEEFLTRVVAGEADRIAELFAEEVDWQLNWPAGEHPTVPWIRPRRTRSDVADHFREIAEAHTPGAPPSRAPEILVDGADAVLFAEISQVAKATGRAYTALCALRFTVRDGVITRYHVYEDSLAVAVALGG</sequence>
<proteinExistence type="predicted"/>
<organism evidence="2 3">
    <name type="scientific">Crossiella cryophila</name>
    <dbReference type="NCBI Taxonomy" id="43355"/>
    <lineage>
        <taxon>Bacteria</taxon>
        <taxon>Bacillati</taxon>
        <taxon>Actinomycetota</taxon>
        <taxon>Actinomycetes</taxon>
        <taxon>Pseudonocardiales</taxon>
        <taxon>Pseudonocardiaceae</taxon>
        <taxon>Crossiella</taxon>
    </lineage>
</organism>